<evidence type="ECO:0000313" key="2">
    <source>
        <dbReference type="Proteomes" id="UP000708208"/>
    </source>
</evidence>
<protein>
    <submittedName>
        <fullName evidence="1">Uncharacterized protein</fullName>
    </submittedName>
</protein>
<name>A0A8J2L6I2_9HEXA</name>
<reference evidence="1" key="1">
    <citation type="submission" date="2021-06" db="EMBL/GenBank/DDBJ databases">
        <authorList>
            <person name="Hodson N. C."/>
            <person name="Mongue J. A."/>
            <person name="Jaron S. K."/>
        </authorList>
    </citation>
    <scope>NUCLEOTIDE SEQUENCE</scope>
</reference>
<dbReference type="Proteomes" id="UP000708208">
    <property type="component" value="Unassembled WGS sequence"/>
</dbReference>
<keyword evidence="2" id="KW-1185">Reference proteome</keyword>
<organism evidence="1 2">
    <name type="scientific">Allacma fusca</name>
    <dbReference type="NCBI Taxonomy" id="39272"/>
    <lineage>
        <taxon>Eukaryota</taxon>
        <taxon>Metazoa</taxon>
        <taxon>Ecdysozoa</taxon>
        <taxon>Arthropoda</taxon>
        <taxon>Hexapoda</taxon>
        <taxon>Collembola</taxon>
        <taxon>Symphypleona</taxon>
        <taxon>Sminthuridae</taxon>
        <taxon>Allacma</taxon>
    </lineage>
</organism>
<accession>A0A8J2L6I2</accession>
<gene>
    <name evidence="1" type="ORF">AFUS01_LOCUS36139</name>
</gene>
<comment type="caution">
    <text evidence="1">The sequence shown here is derived from an EMBL/GenBank/DDBJ whole genome shotgun (WGS) entry which is preliminary data.</text>
</comment>
<dbReference type="OrthoDB" id="10029846at2759"/>
<dbReference type="AlphaFoldDB" id="A0A8J2L6I2"/>
<proteinExistence type="predicted"/>
<evidence type="ECO:0000313" key="1">
    <source>
        <dbReference type="EMBL" id="CAG7826068.1"/>
    </source>
</evidence>
<dbReference type="EMBL" id="CAJVCH010538497">
    <property type="protein sequence ID" value="CAG7826068.1"/>
    <property type="molecule type" value="Genomic_DNA"/>
</dbReference>
<sequence length="136" mass="16284">MEFNTIRYFKETWVGTPPRRGQWQPARFEVAIWNTHDAALRDQHRTNNNLEGWHTRFETMIGTNHPTICRCIEGFFKEQNMSRVRNIQFRADANPPPSRKKYRLLEHRIRNVVTDFTNRNAMDYLRSIAHNLSIVN</sequence>